<dbReference type="Pfam" id="PF02706">
    <property type="entry name" value="Wzz"/>
    <property type="match status" value="1"/>
</dbReference>
<comment type="caution">
    <text evidence="21">The sequence shown here is derived from an EMBL/GenBank/DDBJ whole genome shotgun (WGS) entry which is preliminary data.</text>
</comment>
<evidence type="ECO:0000313" key="22">
    <source>
        <dbReference type="Proteomes" id="UP000619118"/>
    </source>
</evidence>
<evidence type="ECO:0000256" key="8">
    <source>
        <dbReference type="ARBA" id="ARBA00022692"/>
    </source>
</evidence>
<evidence type="ECO:0000256" key="17">
    <source>
        <dbReference type="SAM" id="Phobius"/>
    </source>
</evidence>
<dbReference type="SUPFAM" id="SSF52540">
    <property type="entry name" value="P-loop containing nucleoside triphosphate hydrolases"/>
    <property type="match status" value="1"/>
</dbReference>
<evidence type="ECO:0000256" key="3">
    <source>
        <dbReference type="ARBA" id="ARBA00008883"/>
    </source>
</evidence>
<reference evidence="22" key="1">
    <citation type="journal article" date="2019" name="Int. J. Syst. Evol. Microbiol.">
        <title>The Global Catalogue of Microorganisms (GCM) 10K type strain sequencing project: providing services to taxonomists for standard genome sequencing and annotation.</title>
        <authorList>
            <consortium name="The Broad Institute Genomics Platform"/>
            <consortium name="The Broad Institute Genome Sequencing Center for Infectious Disease"/>
            <person name="Wu L."/>
            <person name="Ma J."/>
        </authorList>
    </citation>
    <scope>NUCLEOTIDE SEQUENCE [LARGE SCALE GENOMIC DNA]</scope>
    <source>
        <strain evidence="22">JCM 32306</strain>
    </source>
</reference>
<evidence type="ECO:0000259" key="19">
    <source>
        <dbReference type="Pfam" id="PF13614"/>
    </source>
</evidence>
<feature type="domain" description="AAA" evidence="19">
    <location>
        <begin position="548"/>
        <end position="687"/>
    </location>
</feature>
<dbReference type="Pfam" id="PF13614">
    <property type="entry name" value="AAA_31"/>
    <property type="match status" value="1"/>
</dbReference>
<dbReference type="InterPro" id="IPR027417">
    <property type="entry name" value="P-loop_NTPase"/>
</dbReference>
<dbReference type="InterPro" id="IPR005702">
    <property type="entry name" value="Wzc-like_C"/>
</dbReference>
<comment type="similarity">
    <text evidence="3">Belongs to the etk/wzc family.</text>
</comment>
<evidence type="ECO:0000256" key="6">
    <source>
        <dbReference type="ARBA" id="ARBA00022519"/>
    </source>
</evidence>
<dbReference type="InterPro" id="IPR032807">
    <property type="entry name" value="GNVR"/>
</dbReference>
<feature type="coiled-coil region" evidence="16">
    <location>
        <begin position="354"/>
        <end position="381"/>
    </location>
</feature>
<evidence type="ECO:0000256" key="1">
    <source>
        <dbReference type="ARBA" id="ARBA00004429"/>
    </source>
</evidence>
<evidence type="ECO:0000259" key="20">
    <source>
        <dbReference type="Pfam" id="PF13807"/>
    </source>
</evidence>
<dbReference type="RefSeq" id="WP_160056901.1">
    <property type="nucleotide sequence ID" value="NZ_BMQX01000054.1"/>
</dbReference>
<evidence type="ECO:0000256" key="10">
    <source>
        <dbReference type="ARBA" id="ARBA00022777"/>
    </source>
</evidence>
<dbReference type="InterPro" id="IPR050445">
    <property type="entry name" value="Bact_polysacc_biosynth/exp"/>
</dbReference>
<protein>
    <recommendedName>
        <fullName evidence="4">non-specific protein-tyrosine kinase</fullName>
        <ecNumber evidence="4">2.7.10.2</ecNumber>
    </recommendedName>
</protein>
<feature type="transmembrane region" description="Helical" evidence="17">
    <location>
        <begin position="39"/>
        <end position="61"/>
    </location>
</feature>
<comment type="catalytic activity">
    <reaction evidence="15">
        <text>L-tyrosyl-[protein] + ATP = O-phospho-L-tyrosyl-[protein] + ADP + H(+)</text>
        <dbReference type="Rhea" id="RHEA:10596"/>
        <dbReference type="Rhea" id="RHEA-COMP:10136"/>
        <dbReference type="Rhea" id="RHEA-COMP:20101"/>
        <dbReference type="ChEBI" id="CHEBI:15378"/>
        <dbReference type="ChEBI" id="CHEBI:30616"/>
        <dbReference type="ChEBI" id="CHEBI:46858"/>
        <dbReference type="ChEBI" id="CHEBI:61978"/>
        <dbReference type="ChEBI" id="CHEBI:456216"/>
        <dbReference type="EC" id="2.7.10.2"/>
    </reaction>
</comment>
<feature type="domain" description="Polysaccharide chain length determinant N-terminal" evidence="18">
    <location>
        <begin position="23"/>
        <end position="113"/>
    </location>
</feature>
<keyword evidence="8 17" id="KW-0812">Transmembrane</keyword>
<feature type="domain" description="Tyrosine-protein kinase G-rich" evidence="20">
    <location>
        <begin position="394"/>
        <end position="465"/>
    </location>
</feature>
<dbReference type="Proteomes" id="UP000619118">
    <property type="component" value="Unassembled WGS sequence"/>
</dbReference>
<keyword evidence="16" id="KW-0175">Coiled coil</keyword>
<evidence type="ECO:0000256" key="2">
    <source>
        <dbReference type="ARBA" id="ARBA00007316"/>
    </source>
</evidence>
<keyword evidence="10" id="KW-0418">Kinase</keyword>
<evidence type="ECO:0000256" key="7">
    <source>
        <dbReference type="ARBA" id="ARBA00022679"/>
    </source>
</evidence>
<dbReference type="Gene3D" id="3.40.50.300">
    <property type="entry name" value="P-loop containing nucleotide triphosphate hydrolases"/>
    <property type="match status" value="1"/>
</dbReference>
<accession>A0ABQ2RLD4</accession>
<keyword evidence="9" id="KW-0547">Nucleotide-binding</keyword>
<evidence type="ECO:0000256" key="4">
    <source>
        <dbReference type="ARBA" id="ARBA00011903"/>
    </source>
</evidence>
<keyword evidence="13 17" id="KW-0472">Membrane</keyword>
<evidence type="ECO:0000259" key="18">
    <source>
        <dbReference type="Pfam" id="PF02706"/>
    </source>
</evidence>
<keyword evidence="11" id="KW-0067">ATP-binding</keyword>
<proteinExistence type="inferred from homology"/>
<dbReference type="EMBL" id="BMQX01000054">
    <property type="protein sequence ID" value="GGQ35783.1"/>
    <property type="molecule type" value="Genomic_DNA"/>
</dbReference>
<evidence type="ECO:0000256" key="5">
    <source>
        <dbReference type="ARBA" id="ARBA00022475"/>
    </source>
</evidence>
<evidence type="ECO:0000313" key="21">
    <source>
        <dbReference type="EMBL" id="GGQ35783.1"/>
    </source>
</evidence>
<organism evidence="21 22">
    <name type="scientific">Shewanella litoralis</name>
    <dbReference type="NCBI Taxonomy" id="2282700"/>
    <lineage>
        <taxon>Bacteria</taxon>
        <taxon>Pseudomonadati</taxon>
        <taxon>Pseudomonadota</taxon>
        <taxon>Gammaproteobacteria</taxon>
        <taxon>Alteromonadales</taxon>
        <taxon>Shewanellaceae</taxon>
        <taxon>Shewanella</taxon>
    </lineage>
</organism>
<dbReference type="InterPro" id="IPR003856">
    <property type="entry name" value="LPS_length_determ_N"/>
</dbReference>
<dbReference type="NCBIfam" id="TIGR01007">
    <property type="entry name" value="eps_fam"/>
    <property type="match status" value="1"/>
</dbReference>
<evidence type="ECO:0000256" key="14">
    <source>
        <dbReference type="ARBA" id="ARBA00023137"/>
    </source>
</evidence>
<evidence type="ECO:0000256" key="12">
    <source>
        <dbReference type="ARBA" id="ARBA00022989"/>
    </source>
</evidence>
<comment type="subcellular location">
    <subcellularLocation>
        <location evidence="1">Cell inner membrane</location>
        <topology evidence="1">Multi-pass membrane protein</topology>
    </subcellularLocation>
</comment>
<evidence type="ECO:0000256" key="16">
    <source>
        <dbReference type="SAM" id="Coils"/>
    </source>
</evidence>
<keyword evidence="14" id="KW-0829">Tyrosine-protein kinase</keyword>
<name>A0ABQ2RLD4_9GAMM</name>
<dbReference type="Pfam" id="PF13807">
    <property type="entry name" value="GNVR"/>
    <property type="match status" value="1"/>
</dbReference>
<evidence type="ECO:0000256" key="11">
    <source>
        <dbReference type="ARBA" id="ARBA00022840"/>
    </source>
</evidence>
<keyword evidence="22" id="KW-1185">Reference proteome</keyword>
<keyword evidence="5" id="KW-1003">Cell membrane</keyword>
<dbReference type="PANTHER" id="PTHR32309">
    <property type="entry name" value="TYROSINE-PROTEIN KINASE"/>
    <property type="match status" value="1"/>
</dbReference>
<keyword evidence="7" id="KW-0808">Transferase</keyword>
<evidence type="ECO:0000256" key="15">
    <source>
        <dbReference type="ARBA" id="ARBA00051245"/>
    </source>
</evidence>
<keyword evidence="12 17" id="KW-1133">Transmembrane helix</keyword>
<keyword evidence="6" id="KW-0997">Cell inner membrane</keyword>
<feature type="transmembrane region" description="Helical" evidence="17">
    <location>
        <begin position="446"/>
        <end position="466"/>
    </location>
</feature>
<sequence>MTSQANVLMNDPNSVQQPNEQVIDLRKLIKPVMQSKWRIIAFALLITALTTFVVFSLTPIFKSTATLLIEAEQARAIKIEEVYGINSGQQEYYLTQFEIIKSRSIAERVFNDLDLINHPSFEAKPSIVSQVKQWLDFLPLPQAEPESEAVKKQKLVDAFMADINVSPVRKTQLVYISYDSPDAVLAAQVANAIGDAYILSQLEAKMGMTNKANTWLGGRLEDLRLKLDASEQKLELFRTQNGLVDVEGVTALDAKELERLSDEITVARSNKTQAESFLAVVRKYGKTDISRLESLPEVTSHLSIQNVKKEVVLVERKVAELKQVYGPKHPKMIGANAELKTVQDNLRVQIGRLVQGIEDEAQSATQKLQALEAQFNQSKGSFQNLSSVDTDYRRLVREVATNRQLFESFLSRQKETEVTGDFDSPVARFTDRAVMSLEPVKPKKKLIVVLAFVASLGLGIVLVLVFDSMNDTIKSTADVEQLLAQRALGYIPKAAKKASFEQINFAFFDSEQRLHSESVRSIRTSLSLLAIGEPLSVIEVTSSFPNEGKTAVSMNIAFAYSAMEKVLIIDADMRKPNMGMRFGLPSFQHGLANYLTGTDALTQCIVKDVKPNVDLMPAGAVPLNPLELLSSPKFAELLAELKGQYSKIIIDTPPVHAVSDALVMSSHCDAVIAVVKTGHTRTEAIKLTLAKLTQARGKVFGVVLNQFNTDEARQYYGQYGYYQAYGHDAGSAEKPA</sequence>
<dbReference type="PANTHER" id="PTHR32309:SF13">
    <property type="entry name" value="FERRIC ENTEROBACTIN TRANSPORT PROTEIN FEPE"/>
    <property type="match status" value="1"/>
</dbReference>
<dbReference type="InterPro" id="IPR025669">
    <property type="entry name" value="AAA_dom"/>
</dbReference>
<dbReference type="EC" id="2.7.10.2" evidence="4"/>
<comment type="similarity">
    <text evidence="2">Belongs to the CpsD/CapB family.</text>
</comment>
<evidence type="ECO:0000256" key="13">
    <source>
        <dbReference type="ARBA" id="ARBA00023136"/>
    </source>
</evidence>
<gene>
    <name evidence="21" type="ORF">GCM10009411_38730</name>
</gene>
<evidence type="ECO:0000256" key="9">
    <source>
        <dbReference type="ARBA" id="ARBA00022741"/>
    </source>
</evidence>
<dbReference type="CDD" id="cd05387">
    <property type="entry name" value="BY-kinase"/>
    <property type="match status" value="1"/>
</dbReference>